<accession>A0ABT7V931</accession>
<gene>
    <name evidence="2" type="ORF">QUW28_05685</name>
</gene>
<evidence type="ECO:0000313" key="2">
    <source>
        <dbReference type="EMBL" id="MDM8274992.1"/>
    </source>
</evidence>
<proteinExistence type="predicted"/>
<dbReference type="EMBL" id="JAUDDZ010000006">
    <property type="protein sequence ID" value="MDM8274992.1"/>
    <property type="molecule type" value="Genomic_DNA"/>
</dbReference>
<keyword evidence="1" id="KW-0732">Signal</keyword>
<name>A0ABT7V931_9ACTN</name>
<evidence type="ECO:0000313" key="3">
    <source>
        <dbReference type="Proteomes" id="UP001529421"/>
    </source>
</evidence>
<protein>
    <recommendedName>
        <fullName evidence="4">DUF5105 domain-containing protein</fullName>
    </recommendedName>
</protein>
<feature type="chain" id="PRO_5045133563" description="DUF5105 domain-containing protein" evidence="1">
    <location>
        <begin position="25"/>
        <end position="184"/>
    </location>
</feature>
<keyword evidence="3" id="KW-1185">Reference proteome</keyword>
<evidence type="ECO:0008006" key="4">
    <source>
        <dbReference type="Google" id="ProtNLM"/>
    </source>
</evidence>
<feature type="signal peptide" evidence="1">
    <location>
        <begin position="1"/>
        <end position="24"/>
    </location>
</feature>
<comment type="caution">
    <text evidence="2">The sequence shown here is derived from an EMBL/GenBank/DDBJ whole genome shotgun (WGS) entry which is preliminary data.</text>
</comment>
<reference evidence="3" key="1">
    <citation type="submission" date="2023-06" db="EMBL/GenBank/DDBJ databases">
        <title>Identification and characterization of horizontal gene transfer across gut microbiota members of farm animals based on homology search.</title>
        <authorList>
            <person name="Zeman M."/>
            <person name="Kubasova T."/>
            <person name="Jahodarova E."/>
            <person name="Nykrynova M."/>
            <person name="Rychlik I."/>
        </authorList>
    </citation>
    <scope>NUCLEOTIDE SEQUENCE [LARGE SCALE GENOMIC DNA]</scope>
    <source>
        <strain evidence="3">154_Feed</strain>
    </source>
</reference>
<dbReference type="Proteomes" id="UP001529421">
    <property type="component" value="Unassembled WGS sequence"/>
</dbReference>
<sequence>MKKILLVPIMMLAALCLVVLPGCGGPSVEDLIRQDLTEQLDEIKQGGDDLMDEISEASGEDFATLGIDAKEFATSYLDGFDYSIGDITVEDKTATAKVDLTMKSLGDILSGFQTQFADKLSSLDLAAQADEQGLYTMAGELLMQVTQDTEPKTVTIEVPYESDDEGVWSESDGAETAILNAMMS</sequence>
<evidence type="ECO:0000256" key="1">
    <source>
        <dbReference type="SAM" id="SignalP"/>
    </source>
</evidence>
<organism evidence="2 3">
    <name type="scientific">Enorma phocaeensis</name>
    <dbReference type="NCBI Taxonomy" id="1871019"/>
    <lineage>
        <taxon>Bacteria</taxon>
        <taxon>Bacillati</taxon>
        <taxon>Actinomycetota</taxon>
        <taxon>Coriobacteriia</taxon>
        <taxon>Coriobacteriales</taxon>
        <taxon>Coriobacteriaceae</taxon>
        <taxon>Enorma</taxon>
    </lineage>
</organism>
<reference evidence="2 3" key="2">
    <citation type="submission" date="2023-06" db="EMBL/GenBank/DDBJ databases">
        <authorList>
            <person name="Zeman M."/>
            <person name="Kubasova T."/>
            <person name="Jahodarova E."/>
            <person name="Nykrynova M."/>
            <person name="Rychlik I."/>
        </authorList>
    </citation>
    <scope>NUCLEOTIDE SEQUENCE [LARGE SCALE GENOMIC DNA]</scope>
    <source>
        <strain evidence="2 3">154_Feed</strain>
    </source>
</reference>
<dbReference type="RefSeq" id="WP_289545077.1">
    <property type="nucleotide sequence ID" value="NZ_JAUDDZ010000006.1"/>
</dbReference>